<dbReference type="PANTHER" id="PTHR22594:SF34">
    <property type="entry name" value="ASPARAGINE--TRNA LIGASE, MITOCHONDRIAL-RELATED"/>
    <property type="match status" value="1"/>
</dbReference>
<keyword evidence="10" id="KW-1185">Reference proteome</keyword>
<comment type="caution">
    <text evidence="9">The sequence shown here is derived from an EMBL/GenBank/DDBJ whole genome shotgun (WGS) entry which is preliminary data.</text>
</comment>
<evidence type="ECO:0000256" key="4">
    <source>
        <dbReference type="ARBA" id="ARBA00022741"/>
    </source>
</evidence>
<comment type="similarity">
    <text evidence="1">Belongs to the class-II aminoacyl-tRNA synthetase family.</text>
</comment>
<dbReference type="InterPro" id="IPR004522">
    <property type="entry name" value="Asn-tRNA-ligase"/>
</dbReference>
<name>A0A8H6T4J3_9AGAR</name>
<dbReference type="Gene3D" id="3.30.930.10">
    <property type="entry name" value="Bira Bifunctional Protein, Domain 2"/>
    <property type="match status" value="1"/>
</dbReference>
<dbReference type="InterPro" id="IPR045864">
    <property type="entry name" value="aa-tRNA-synth_II/BPL/LPL"/>
</dbReference>
<dbReference type="NCBIfam" id="NF003037">
    <property type="entry name" value="PRK03932.1"/>
    <property type="match status" value="1"/>
</dbReference>
<dbReference type="EC" id="6.1.1.22" evidence="2"/>
<organism evidence="9 10">
    <name type="scientific">Mycena indigotica</name>
    <dbReference type="NCBI Taxonomy" id="2126181"/>
    <lineage>
        <taxon>Eukaryota</taxon>
        <taxon>Fungi</taxon>
        <taxon>Dikarya</taxon>
        <taxon>Basidiomycota</taxon>
        <taxon>Agaricomycotina</taxon>
        <taxon>Agaricomycetes</taxon>
        <taxon>Agaricomycetidae</taxon>
        <taxon>Agaricales</taxon>
        <taxon>Marasmiineae</taxon>
        <taxon>Mycenaceae</taxon>
        <taxon>Mycena</taxon>
    </lineage>
</organism>
<evidence type="ECO:0000313" key="9">
    <source>
        <dbReference type="EMBL" id="KAF7309777.1"/>
    </source>
</evidence>
<protein>
    <recommendedName>
        <fullName evidence="2">asparagine--tRNA ligase</fullName>
        <ecNumber evidence="2">6.1.1.22</ecNumber>
    </recommendedName>
</protein>
<gene>
    <name evidence="9" type="ORF">MIND_00349600</name>
</gene>
<evidence type="ECO:0000256" key="6">
    <source>
        <dbReference type="ARBA" id="ARBA00022917"/>
    </source>
</evidence>
<evidence type="ECO:0000313" key="10">
    <source>
        <dbReference type="Proteomes" id="UP000636479"/>
    </source>
</evidence>
<dbReference type="Pfam" id="PF00152">
    <property type="entry name" value="tRNA-synt_2"/>
    <property type="match status" value="1"/>
</dbReference>
<dbReference type="NCBIfam" id="TIGR00457">
    <property type="entry name" value="asnS"/>
    <property type="match status" value="1"/>
</dbReference>
<accession>A0A8H6T4J3</accession>
<dbReference type="SUPFAM" id="SSF55681">
    <property type="entry name" value="Class II aaRS and biotin synthetases"/>
    <property type="match status" value="1"/>
</dbReference>
<keyword evidence="6" id="KW-0648">Protein biosynthesis</keyword>
<evidence type="ECO:0000256" key="1">
    <source>
        <dbReference type="ARBA" id="ARBA00008226"/>
    </source>
</evidence>
<dbReference type="Gene3D" id="2.40.50.140">
    <property type="entry name" value="Nucleic acid-binding proteins"/>
    <property type="match status" value="1"/>
</dbReference>
<dbReference type="GeneID" id="59342858"/>
<dbReference type="CDD" id="cd04318">
    <property type="entry name" value="EcAsnRS_like_N"/>
    <property type="match status" value="1"/>
</dbReference>
<dbReference type="InterPro" id="IPR002312">
    <property type="entry name" value="Asp/Asn-tRNA-synth_IIb"/>
</dbReference>
<dbReference type="GO" id="GO:0005739">
    <property type="term" value="C:mitochondrion"/>
    <property type="evidence" value="ECO:0007669"/>
    <property type="project" value="TreeGrafter"/>
</dbReference>
<keyword evidence="5" id="KW-0067">ATP-binding</keyword>
<dbReference type="Pfam" id="PF01336">
    <property type="entry name" value="tRNA_anti-codon"/>
    <property type="match status" value="1"/>
</dbReference>
<dbReference type="PROSITE" id="PS50862">
    <property type="entry name" value="AA_TRNA_LIGASE_II"/>
    <property type="match status" value="1"/>
</dbReference>
<dbReference type="InterPro" id="IPR012340">
    <property type="entry name" value="NA-bd_OB-fold"/>
</dbReference>
<dbReference type="InterPro" id="IPR004364">
    <property type="entry name" value="Aa-tRNA-synt_II"/>
</dbReference>
<dbReference type="GO" id="GO:0003676">
    <property type="term" value="F:nucleic acid binding"/>
    <property type="evidence" value="ECO:0007669"/>
    <property type="project" value="InterPro"/>
</dbReference>
<dbReference type="SUPFAM" id="SSF50249">
    <property type="entry name" value="Nucleic acid-binding proteins"/>
    <property type="match status" value="1"/>
</dbReference>
<feature type="domain" description="Aminoacyl-transfer RNA synthetases class-II family profile" evidence="8">
    <location>
        <begin position="154"/>
        <end position="488"/>
    </location>
</feature>
<dbReference type="InterPro" id="IPR004365">
    <property type="entry name" value="NA-bd_OB_tRNA"/>
</dbReference>
<keyword evidence="3" id="KW-0436">Ligase</keyword>
<sequence>MMMQLGFRYIRPGLVRKYSTRFRLPPTIQEVLSTAPVGQEVSVTAWVKSIRKQKRIAFGVLSDGSSAAGLQAVFHGDLQERVKEVTNGTSLHVTGKIVSSVGAGQAKELSVEKVEILGSCDPESYPIQKKSLSAEYLRDHTHLRARTDAIAAMLRLRGRLMTEINRYFADQNFTYTHTPVLTSGDAEGGGEAFRLAPTSHDPSLSDRDREFFSRPAYLTVSHQLHLEALCHALTRVYTLGPCFRAERGVTRRHLAEFWMLEAEWAVAPVQDPHLQTAALCDFVEGLIRNVVGNMNSEDLDVLWHHRENDSVSTVDREKRREAMMTTVTSPVPWPKMTYSKAIHELLKVDREWEFPVRWGGALQSEHEKWLCEELIGGPVFVTDYPAGLKPFYMRANPQVEGESEVTMGCFDLLMPHVGELVGGSVREERLDVLKASMQIKGMDPDGESYAWYSALRQFGGAPHVGFGLGFERLVGWLGGIENIRESIPMPRWAGRMLM</sequence>
<evidence type="ECO:0000259" key="8">
    <source>
        <dbReference type="PROSITE" id="PS50862"/>
    </source>
</evidence>
<dbReference type="OrthoDB" id="1931232at2759"/>
<dbReference type="EMBL" id="JACAZF010000003">
    <property type="protein sequence ID" value="KAF7309777.1"/>
    <property type="molecule type" value="Genomic_DNA"/>
</dbReference>
<keyword evidence="4" id="KW-0547">Nucleotide-binding</keyword>
<evidence type="ECO:0000256" key="7">
    <source>
        <dbReference type="ARBA" id="ARBA00023146"/>
    </source>
</evidence>
<proteinExistence type="inferred from homology"/>
<dbReference type="GO" id="GO:0004816">
    <property type="term" value="F:asparagine-tRNA ligase activity"/>
    <property type="evidence" value="ECO:0007669"/>
    <property type="project" value="UniProtKB-EC"/>
</dbReference>
<dbReference type="AlphaFoldDB" id="A0A8H6T4J3"/>
<evidence type="ECO:0000256" key="3">
    <source>
        <dbReference type="ARBA" id="ARBA00022598"/>
    </source>
</evidence>
<evidence type="ECO:0000256" key="2">
    <source>
        <dbReference type="ARBA" id="ARBA00012816"/>
    </source>
</evidence>
<evidence type="ECO:0000256" key="5">
    <source>
        <dbReference type="ARBA" id="ARBA00022840"/>
    </source>
</evidence>
<dbReference type="PANTHER" id="PTHR22594">
    <property type="entry name" value="ASPARTYL/LYSYL-TRNA SYNTHETASE"/>
    <property type="match status" value="1"/>
</dbReference>
<dbReference type="InterPro" id="IPR006195">
    <property type="entry name" value="aa-tRNA-synth_II"/>
</dbReference>
<dbReference type="RefSeq" id="XP_037223227.1">
    <property type="nucleotide sequence ID" value="XM_037360342.1"/>
</dbReference>
<dbReference type="Proteomes" id="UP000636479">
    <property type="component" value="Unassembled WGS sequence"/>
</dbReference>
<dbReference type="GO" id="GO:0005524">
    <property type="term" value="F:ATP binding"/>
    <property type="evidence" value="ECO:0007669"/>
    <property type="project" value="UniProtKB-KW"/>
</dbReference>
<keyword evidence="7 9" id="KW-0030">Aminoacyl-tRNA synthetase</keyword>
<dbReference type="GO" id="GO:0006421">
    <property type="term" value="P:asparaginyl-tRNA aminoacylation"/>
    <property type="evidence" value="ECO:0007669"/>
    <property type="project" value="InterPro"/>
</dbReference>
<reference evidence="9" key="1">
    <citation type="submission" date="2020-05" db="EMBL/GenBank/DDBJ databases">
        <title>Mycena genomes resolve the evolution of fungal bioluminescence.</title>
        <authorList>
            <person name="Tsai I.J."/>
        </authorList>
    </citation>
    <scope>NUCLEOTIDE SEQUENCE</scope>
    <source>
        <strain evidence="9">171206Taipei</strain>
    </source>
</reference>
<dbReference type="PRINTS" id="PR01042">
    <property type="entry name" value="TRNASYNTHASP"/>
</dbReference>